<proteinExistence type="predicted"/>
<dbReference type="AlphaFoldDB" id="A0A016TWC7"/>
<accession>A0A016TWC7</accession>
<reference evidence="2" key="1">
    <citation type="journal article" date="2015" name="Nat. Genet.">
        <title>The genome and transcriptome of the zoonotic hookworm Ancylostoma ceylanicum identify infection-specific gene families.</title>
        <authorList>
            <person name="Schwarz E.M."/>
            <person name="Hu Y."/>
            <person name="Antoshechkin I."/>
            <person name="Miller M.M."/>
            <person name="Sternberg P.W."/>
            <person name="Aroian R.V."/>
        </authorList>
    </citation>
    <scope>NUCLEOTIDE SEQUENCE</scope>
    <source>
        <strain evidence="2">HY135</strain>
    </source>
</reference>
<evidence type="ECO:0000313" key="1">
    <source>
        <dbReference type="EMBL" id="EYC07359.1"/>
    </source>
</evidence>
<organism evidence="1 2">
    <name type="scientific">Ancylostoma ceylanicum</name>
    <dbReference type="NCBI Taxonomy" id="53326"/>
    <lineage>
        <taxon>Eukaryota</taxon>
        <taxon>Metazoa</taxon>
        <taxon>Ecdysozoa</taxon>
        <taxon>Nematoda</taxon>
        <taxon>Chromadorea</taxon>
        <taxon>Rhabditida</taxon>
        <taxon>Rhabditina</taxon>
        <taxon>Rhabditomorpha</taxon>
        <taxon>Strongyloidea</taxon>
        <taxon>Ancylostomatidae</taxon>
        <taxon>Ancylostomatinae</taxon>
        <taxon>Ancylostoma</taxon>
    </lineage>
</organism>
<keyword evidence="2" id="KW-1185">Reference proteome</keyword>
<dbReference type="EMBL" id="JARK01001407">
    <property type="protein sequence ID" value="EYC07359.1"/>
    <property type="molecule type" value="Genomic_DNA"/>
</dbReference>
<comment type="caution">
    <text evidence="1">The sequence shown here is derived from an EMBL/GenBank/DDBJ whole genome shotgun (WGS) entry which is preliminary data.</text>
</comment>
<dbReference type="Proteomes" id="UP000024635">
    <property type="component" value="Unassembled WGS sequence"/>
</dbReference>
<gene>
    <name evidence="1" type="primary">Acey_s0071.g615</name>
    <name evidence="1" type="ORF">Y032_0071g615</name>
</gene>
<name>A0A016TWC7_9BILA</name>
<evidence type="ECO:0000313" key="2">
    <source>
        <dbReference type="Proteomes" id="UP000024635"/>
    </source>
</evidence>
<protein>
    <recommendedName>
        <fullName evidence="3">GIY-YIG domain-containing protein</fullName>
    </recommendedName>
</protein>
<evidence type="ECO:0008006" key="3">
    <source>
        <dbReference type="Google" id="ProtNLM"/>
    </source>
</evidence>
<dbReference type="OrthoDB" id="10060112at2759"/>
<sequence>MGTPQGSLVHGVWPPSAPCTSTTTNAQTAANFVSHLRAQCDQRSCRYCNDEKICHLRGTVYIIKCGGCGQRYMGKTEQPLRKRLDEHRRALTHPQSYPSSSFSKVHDVHASLLLGYDY</sequence>